<dbReference type="eggNOG" id="ENOG50321F2">
    <property type="taxonomic scope" value="Bacteria"/>
</dbReference>
<sequence>MKDQRGRETDAGEGVDLKHSPHHVDAALVRWLRDRRGYGQLRLPYPRYRRRRASWLEQDLRARRRHLLRANWRDLTKLLAAFALAAVSFSYGAREHPQLQAGILGVFLGAAAVGWAGFLALADGSLLARLGRGVEGDVGDELRTTDGVYGVISAIPFEHFDVDHVVLAPKGCFALEVKALFSRQQSLEDTYGLESKLRQARQGATKTAALLRSHGIHTPVRPVLVLAGPGAPNLHSQVVDRDGVLIVAFRDSDTWRPVMAGPTSPDQALPLDTAAKAAEHLATFCERREQHQRLKIQQRRGQQDGLRRGAPETQHKLSRGRR</sequence>
<keyword evidence="2" id="KW-1133">Transmembrane helix</keyword>
<dbReference type="STRING" id="266940.Krad_2244"/>
<feature type="compositionally biased region" description="Basic and acidic residues" evidence="1">
    <location>
        <begin position="301"/>
        <end position="315"/>
    </location>
</feature>
<dbReference type="Pfam" id="PF08378">
    <property type="entry name" value="NERD"/>
    <property type="match status" value="1"/>
</dbReference>
<evidence type="ECO:0000313" key="4">
    <source>
        <dbReference type="EMBL" id="ABS03725.1"/>
    </source>
</evidence>
<reference evidence="5" key="1">
    <citation type="journal article" date="2008" name="PLoS ONE">
        <title>Survival in nuclear waste, extreme resistance, and potential applications gleaned from the genome sequence of Kineococcus radiotolerans SRS30216.</title>
        <authorList>
            <person name="Bagwell C.E."/>
            <person name="Bhat S."/>
            <person name="Hawkins G.M."/>
            <person name="Smith B.W."/>
            <person name="Biswas T."/>
            <person name="Hoover T.R."/>
            <person name="Saunders E."/>
            <person name="Han C.S."/>
            <person name="Tsodikov O.V."/>
            <person name="Shimkets L.J."/>
        </authorList>
    </citation>
    <scope>NUCLEOTIDE SEQUENCE [LARGE SCALE GENOMIC DNA]</scope>
    <source>
        <strain evidence="5">ATCC BAA-149 / DSM 14245 / SRS30216</strain>
    </source>
</reference>
<feature type="region of interest" description="Disordered" evidence="1">
    <location>
        <begin position="289"/>
        <end position="322"/>
    </location>
</feature>
<keyword evidence="2" id="KW-0472">Membrane</keyword>
<feature type="transmembrane region" description="Helical" evidence="2">
    <location>
        <begin position="99"/>
        <end position="122"/>
    </location>
</feature>
<evidence type="ECO:0000313" key="5">
    <source>
        <dbReference type="Proteomes" id="UP000001116"/>
    </source>
</evidence>
<dbReference type="KEGG" id="kra:Krad_2244"/>
<accession>A6WA86</accession>
<dbReference type="InterPro" id="IPR011528">
    <property type="entry name" value="NERD"/>
</dbReference>
<evidence type="ECO:0000259" key="3">
    <source>
        <dbReference type="Pfam" id="PF08378"/>
    </source>
</evidence>
<organism evidence="4 5">
    <name type="scientific">Kineococcus radiotolerans (strain ATCC BAA-149 / DSM 14245 / SRS30216)</name>
    <dbReference type="NCBI Taxonomy" id="266940"/>
    <lineage>
        <taxon>Bacteria</taxon>
        <taxon>Bacillati</taxon>
        <taxon>Actinomycetota</taxon>
        <taxon>Actinomycetes</taxon>
        <taxon>Kineosporiales</taxon>
        <taxon>Kineosporiaceae</taxon>
        <taxon>Kineococcus</taxon>
    </lineage>
</organism>
<keyword evidence="5" id="KW-1185">Reference proteome</keyword>
<evidence type="ECO:0000256" key="1">
    <source>
        <dbReference type="SAM" id="MobiDB-lite"/>
    </source>
</evidence>
<evidence type="ECO:0000256" key="2">
    <source>
        <dbReference type="SAM" id="Phobius"/>
    </source>
</evidence>
<dbReference type="EMBL" id="CP000750">
    <property type="protein sequence ID" value="ABS03725.1"/>
    <property type="molecule type" value="Genomic_DNA"/>
</dbReference>
<dbReference type="AlphaFoldDB" id="A6WA86"/>
<gene>
    <name evidence="4" type="ordered locus">Krad_2244</name>
</gene>
<keyword evidence="2" id="KW-0812">Transmembrane</keyword>
<proteinExistence type="predicted"/>
<name>A6WA86_KINRD</name>
<dbReference type="HOGENOM" id="CLU_082384_0_0_11"/>
<feature type="domain" description="NERD" evidence="3">
    <location>
        <begin position="132"/>
        <end position="226"/>
    </location>
</feature>
<protein>
    <recommendedName>
        <fullName evidence="3">NERD domain-containing protein</fullName>
    </recommendedName>
</protein>
<feature type="transmembrane region" description="Helical" evidence="2">
    <location>
        <begin position="75"/>
        <end position="93"/>
    </location>
</feature>
<dbReference type="Proteomes" id="UP000001116">
    <property type="component" value="Chromosome"/>
</dbReference>